<evidence type="ECO:0000313" key="7">
    <source>
        <dbReference type="EMBL" id="AWH85673.1"/>
    </source>
</evidence>
<dbReference type="InterPro" id="IPR002078">
    <property type="entry name" value="Sigma_54_int"/>
</dbReference>
<dbReference type="CDD" id="cd00009">
    <property type="entry name" value="AAA"/>
    <property type="match status" value="1"/>
</dbReference>
<dbReference type="PROSITE" id="PS00676">
    <property type="entry name" value="SIGMA54_INTERACT_2"/>
    <property type="match status" value="1"/>
</dbReference>
<dbReference type="Proteomes" id="UP000244929">
    <property type="component" value="Chromosome"/>
</dbReference>
<dbReference type="Pfam" id="PF25601">
    <property type="entry name" value="AAA_lid_14"/>
    <property type="match status" value="1"/>
</dbReference>
<evidence type="ECO:0000256" key="5">
    <source>
        <dbReference type="ARBA" id="ARBA00023163"/>
    </source>
</evidence>
<reference evidence="7 8" key="1">
    <citation type="submission" date="2018-04" db="EMBL/GenBank/DDBJ databases">
        <title>Genome sequencing of Flavobacterium sp. HYN0059.</title>
        <authorList>
            <person name="Yi H."/>
            <person name="Baek C."/>
        </authorList>
    </citation>
    <scope>NUCLEOTIDE SEQUENCE [LARGE SCALE GENOMIC DNA]</scope>
    <source>
        <strain evidence="7 8">HYN0059</strain>
    </source>
</reference>
<dbReference type="PANTHER" id="PTHR32071:SF123">
    <property type="entry name" value="DNA-BINDING TRANSCRIPTIONAL ACTIVATOR HYFR-RELATED"/>
    <property type="match status" value="1"/>
</dbReference>
<dbReference type="GO" id="GO:0005524">
    <property type="term" value="F:ATP binding"/>
    <property type="evidence" value="ECO:0007669"/>
    <property type="project" value="UniProtKB-KW"/>
</dbReference>
<dbReference type="Gene3D" id="1.10.8.60">
    <property type="match status" value="1"/>
</dbReference>
<organism evidence="7 8">
    <name type="scientific">Flavobacterium album</name>
    <dbReference type="NCBI Taxonomy" id="2175091"/>
    <lineage>
        <taxon>Bacteria</taxon>
        <taxon>Pseudomonadati</taxon>
        <taxon>Bacteroidota</taxon>
        <taxon>Flavobacteriia</taxon>
        <taxon>Flavobacteriales</taxon>
        <taxon>Flavobacteriaceae</taxon>
        <taxon>Flavobacterium</taxon>
    </lineage>
</organism>
<evidence type="ECO:0000256" key="3">
    <source>
        <dbReference type="ARBA" id="ARBA00023015"/>
    </source>
</evidence>
<dbReference type="InterPro" id="IPR003593">
    <property type="entry name" value="AAA+_ATPase"/>
</dbReference>
<dbReference type="PROSITE" id="PS00688">
    <property type="entry name" value="SIGMA54_INTERACT_3"/>
    <property type="match status" value="1"/>
</dbReference>
<dbReference type="FunFam" id="3.40.50.300:FF:000006">
    <property type="entry name" value="DNA-binding transcriptional regulator NtrC"/>
    <property type="match status" value="1"/>
</dbReference>
<keyword evidence="8" id="KW-1185">Reference proteome</keyword>
<dbReference type="InterPro" id="IPR025943">
    <property type="entry name" value="Sigma_54_int_dom_ATP-bd_2"/>
</dbReference>
<dbReference type="InterPro" id="IPR009057">
    <property type="entry name" value="Homeodomain-like_sf"/>
</dbReference>
<dbReference type="OrthoDB" id="9782110at2"/>
<dbReference type="SUPFAM" id="SSF52540">
    <property type="entry name" value="P-loop containing nucleoside triphosphate hydrolases"/>
    <property type="match status" value="1"/>
</dbReference>
<dbReference type="InterPro" id="IPR025944">
    <property type="entry name" value="Sigma_54_int_dom_CS"/>
</dbReference>
<dbReference type="GO" id="GO:0006355">
    <property type="term" value="P:regulation of DNA-templated transcription"/>
    <property type="evidence" value="ECO:0007669"/>
    <property type="project" value="InterPro"/>
</dbReference>
<evidence type="ECO:0000256" key="2">
    <source>
        <dbReference type="ARBA" id="ARBA00022840"/>
    </source>
</evidence>
<evidence type="ECO:0000313" key="8">
    <source>
        <dbReference type="Proteomes" id="UP000244929"/>
    </source>
</evidence>
<dbReference type="KEGG" id="falb:HYN59_11390"/>
<dbReference type="InterPro" id="IPR025662">
    <property type="entry name" value="Sigma_54_int_dom_ATP-bd_1"/>
</dbReference>
<keyword evidence="4" id="KW-0238">DNA-binding</keyword>
<dbReference type="Gene3D" id="1.10.10.60">
    <property type="entry name" value="Homeodomain-like"/>
    <property type="match status" value="1"/>
</dbReference>
<dbReference type="SMART" id="SM00382">
    <property type="entry name" value="AAA"/>
    <property type="match status" value="1"/>
</dbReference>
<name>A0A2S1QZ25_9FLAO</name>
<evidence type="ECO:0000256" key="1">
    <source>
        <dbReference type="ARBA" id="ARBA00022741"/>
    </source>
</evidence>
<dbReference type="PANTHER" id="PTHR32071">
    <property type="entry name" value="TRANSCRIPTIONAL REGULATORY PROTEIN"/>
    <property type="match status" value="1"/>
</dbReference>
<gene>
    <name evidence="7" type="ORF">HYN59_11390</name>
</gene>
<protein>
    <submittedName>
        <fullName evidence="7">Fis family transcriptional regulator</fullName>
    </submittedName>
</protein>
<dbReference type="PROSITE" id="PS50045">
    <property type="entry name" value="SIGMA54_INTERACT_4"/>
    <property type="match status" value="1"/>
</dbReference>
<sequence length="518" mass="57206">MAGGPDKDEIIARIQQREQEQSLLFSLCESLAPVTTRREFHDVVSNVVKSTIGFSHFSICIEDGSQNGYRLQYHSTPAEYTKHKTTLFTDSFAIFESALNSPEPAVLSKNDAAKAPGLPSFLKDALQSYAASIVSVALSSKYCKGVAFFGFGRGDEPGRNTLRLIKMLSLQLGITFTNILLLEKAIPGIMIPEPEIHDTPQAADMGIIGRSAAMQQVRSLITLVSESNSGVLILGESGTGKELVAKAIHDNSPRSTQRLIKVNCAAIPANLLESELFGHEKGSFTGAIAQKKGKFEQANKGTLFLDEIGEMPMELQVKLLRALQEKEIQRIGSNGSIKVDTRIIAATNRDLQEEVKKGNFRADLYYRLNVFAIEVPALRERTEDIPDLAKFFIHRYAARNKKPLKTIAVKALNTLKVYPWPGNVRELEHALERAFLLAPDKVIKEVQITSNKDIAAPGNSIKPWYEFEKEYILTVLKFCNGKISGTSGAATLLEMPPTTLKSKMERLGIKKRHYSAGQ</sequence>
<feature type="domain" description="Sigma-54 factor interaction" evidence="6">
    <location>
        <begin position="207"/>
        <end position="436"/>
    </location>
</feature>
<dbReference type="InterPro" id="IPR029016">
    <property type="entry name" value="GAF-like_dom_sf"/>
</dbReference>
<dbReference type="RefSeq" id="WP_108778375.1">
    <property type="nucleotide sequence ID" value="NZ_CP029186.1"/>
</dbReference>
<dbReference type="SUPFAM" id="SSF46689">
    <property type="entry name" value="Homeodomain-like"/>
    <property type="match status" value="1"/>
</dbReference>
<dbReference type="GO" id="GO:0003677">
    <property type="term" value="F:DNA binding"/>
    <property type="evidence" value="ECO:0007669"/>
    <property type="project" value="UniProtKB-KW"/>
</dbReference>
<evidence type="ECO:0000256" key="4">
    <source>
        <dbReference type="ARBA" id="ARBA00023125"/>
    </source>
</evidence>
<dbReference type="Gene3D" id="3.40.50.300">
    <property type="entry name" value="P-loop containing nucleotide triphosphate hydrolases"/>
    <property type="match status" value="1"/>
</dbReference>
<keyword evidence="2" id="KW-0067">ATP-binding</keyword>
<keyword evidence="1" id="KW-0547">Nucleotide-binding</keyword>
<dbReference type="PROSITE" id="PS00675">
    <property type="entry name" value="SIGMA54_INTERACT_1"/>
    <property type="match status" value="1"/>
</dbReference>
<keyword evidence="3" id="KW-0805">Transcription regulation</keyword>
<dbReference type="Gene3D" id="3.30.450.40">
    <property type="match status" value="1"/>
</dbReference>
<keyword evidence="5" id="KW-0804">Transcription</keyword>
<evidence type="ECO:0000259" key="6">
    <source>
        <dbReference type="PROSITE" id="PS50045"/>
    </source>
</evidence>
<accession>A0A2S1QZ25</accession>
<dbReference type="EMBL" id="CP029186">
    <property type="protein sequence ID" value="AWH85673.1"/>
    <property type="molecule type" value="Genomic_DNA"/>
</dbReference>
<dbReference type="Pfam" id="PF00158">
    <property type="entry name" value="Sigma54_activat"/>
    <property type="match status" value="1"/>
</dbReference>
<dbReference type="InterPro" id="IPR058031">
    <property type="entry name" value="AAA_lid_NorR"/>
</dbReference>
<proteinExistence type="predicted"/>
<dbReference type="AlphaFoldDB" id="A0A2S1QZ25"/>
<dbReference type="InterPro" id="IPR027417">
    <property type="entry name" value="P-loop_NTPase"/>
</dbReference>